<proteinExistence type="predicted"/>
<dbReference type="EMBL" id="CYKH01000954">
    <property type="protein sequence ID" value="CUG72306.1"/>
    <property type="molecule type" value="Genomic_DNA"/>
</dbReference>
<accession>A0A0S4IZY0</accession>
<protein>
    <submittedName>
        <fullName evidence="2">Uncharacterized protein</fullName>
    </submittedName>
</protein>
<sequence>QQQDDGSSDSTVASSTEDETPSLYDTTTDEENETNAAAPPPAARGHDAAKKPIPQKASERQSLPARGGRPAVVRRMNENSQDFLGNVSSSESSCTDDSDDIDSDAPKRLRRRIDTASTVAKSAKGKKGAAAFAATKMKYAPQNNGMPVKTFAIQREDHSDDDELLENLGSFVATAKQQSSRKDSTPSESDGDDDDGFDCYFENPESEDDEDEMPEVARVAPPPKRGRLTIVYAGAETPAAVAKTPKVKPGLSGSPDGQQIVAKRQRAADKERAPSEAVLDNLLEEELEYFPYVKHAQTCGTFSDVPGGALPGEVRCSAAVPVVSFPMAFRCIPPAELTKLMVAS</sequence>
<keyword evidence="3" id="KW-1185">Reference proteome</keyword>
<feature type="region of interest" description="Disordered" evidence="1">
    <location>
        <begin position="1"/>
        <end position="126"/>
    </location>
</feature>
<feature type="compositionally biased region" description="Low complexity" evidence="1">
    <location>
        <begin position="116"/>
        <end position="126"/>
    </location>
</feature>
<evidence type="ECO:0000256" key="1">
    <source>
        <dbReference type="SAM" id="MobiDB-lite"/>
    </source>
</evidence>
<feature type="compositionally biased region" description="Polar residues" evidence="1">
    <location>
        <begin position="1"/>
        <end position="15"/>
    </location>
</feature>
<reference evidence="3" key="1">
    <citation type="submission" date="2015-09" db="EMBL/GenBank/DDBJ databases">
        <authorList>
            <consortium name="Pathogen Informatics"/>
        </authorList>
    </citation>
    <scope>NUCLEOTIDE SEQUENCE [LARGE SCALE GENOMIC DNA]</scope>
    <source>
        <strain evidence="3">Lake Konstanz</strain>
    </source>
</reference>
<feature type="compositionally biased region" description="Polar residues" evidence="1">
    <location>
        <begin position="78"/>
        <end position="87"/>
    </location>
</feature>
<feature type="region of interest" description="Disordered" evidence="1">
    <location>
        <begin position="169"/>
        <end position="222"/>
    </location>
</feature>
<dbReference type="Proteomes" id="UP000051952">
    <property type="component" value="Unassembled WGS sequence"/>
</dbReference>
<feature type="non-terminal residue" evidence="2">
    <location>
        <position position="1"/>
    </location>
</feature>
<dbReference type="AlphaFoldDB" id="A0A0S4IZY0"/>
<gene>
    <name evidence="2" type="ORF">BSAL_83880</name>
</gene>
<feature type="compositionally biased region" description="Acidic residues" evidence="1">
    <location>
        <begin position="204"/>
        <end position="214"/>
    </location>
</feature>
<feature type="region of interest" description="Disordered" evidence="1">
    <location>
        <begin position="241"/>
        <end position="274"/>
    </location>
</feature>
<evidence type="ECO:0000313" key="3">
    <source>
        <dbReference type="Proteomes" id="UP000051952"/>
    </source>
</evidence>
<dbReference type="VEuPathDB" id="TriTrypDB:BSAL_83880"/>
<evidence type="ECO:0000313" key="2">
    <source>
        <dbReference type="EMBL" id="CUG72306.1"/>
    </source>
</evidence>
<organism evidence="2 3">
    <name type="scientific">Bodo saltans</name>
    <name type="common">Flagellated protozoan</name>
    <dbReference type="NCBI Taxonomy" id="75058"/>
    <lineage>
        <taxon>Eukaryota</taxon>
        <taxon>Discoba</taxon>
        <taxon>Euglenozoa</taxon>
        <taxon>Kinetoplastea</taxon>
        <taxon>Metakinetoplastina</taxon>
        <taxon>Eubodonida</taxon>
        <taxon>Bodonidae</taxon>
        <taxon>Bodo</taxon>
    </lineage>
</organism>
<feature type="compositionally biased region" description="Acidic residues" evidence="1">
    <location>
        <begin position="94"/>
        <end position="103"/>
    </location>
</feature>
<name>A0A0S4IZY0_BODSA</name>